<dbReference type="Pfam" id="PF12841">
    <property type="entry name" value="YvrJ"/>
    <property type="match status" value="1"/>
</dbReference>
<evidence type="ECO:0000313" key="2">
    <source>
        <dbReference type="EMBL" id="GAE30762.1"/>
    </source>
</evidence>
<name>W4QFP9_9BACI</name>
<keyword evidence="1" id="KW-1133">Transmembrane helix</keyword>
<keyword evidence="3" id="KW-1185">Reference proteome</keyword>
<comment type="caution">
    <text evidence="2">The sequence shown here is derived from an EMBL/GenBank/DDBJ whole genome shotgun (WGS) entry which is preliminary data.</text>
</comment>
<gene>
    <name evidence="2" type="ORF">JCM9152_2178</name>
</gene>
<feature type="transmembrane region" description="Helical" evidence="1">
    <location>
        <begin position="7"/>
        <end position="26"/>
    </location>
</feature>
<sequence>MDSTIDLFVPLIGEYGFPLVITLYLLHRLEQKIDRVTMAVERLPEQLEQNRSPARLAK</sequence>
<evidence type="ECO:0008006" key="4">
    <source>
        <dbReference type="Google" id="ProtNLM"/>
    </source>
</evidence>
<dbReference type="Proteomes" id="UP000018895">
    <property type="component" value="Unassembled WGS sequence"/>
</dbReference>
<proteinExistence type="predicted"/>
<accession>W4QFP9</accession>
<dbReference type="STRING" id="1236971.JCM9152_2178"/>
<dbReference type="EMBL" id="BAUU01000013">
    <property type="protein sequence ID" value="GAE30762.1"/>
    <property type="molecule type" value="Genomic_DNA"/>
</dbReference>
<organism evidence="2 3">
    <name type="scientific">Halalkalibacter hemicellulosilyticusJCM 9152</name>
    <dbReference type="NCBI Taxonomy" id="1236971"/>
    <lineage>
        <taxon>Bacteria</taxon>
        <taxon>Bacillati</taxon>
        <taxon>Bacillota</taxon>
        <taxon>Bacilli</taxon>
        <taxon>Bacillales</taxon>
        <taxon>Bacillaceae</taxon>
        <taxon>Halalkalibacter</taxon>
    </lineage>
</organism>
<dbReference type="AlphaFoldDB" id="W4QFP9"/>
<protein>
    <recommendedName>
        <fullName evidence="4">YvrJ family protein</fullName>
    </recommendedName>
</protein>
<reference evidence="2" key="1">
    <citation type="journal article" date="2014" name="Genome Announc.">
        <title>Draft Genome Sequences of Three Alkaliphilic Bacillus Strains, Bacillus wakoensis JCM 9140T, Bacillus akibai JCM 9157T, and Bacillus hemicellulosilyticus JCM 9152T.</title>
        <authorList>
            <person name="Yuki M."/>
            <person name="Oshima K."/>
            <person name="Suda W."/>
            <person name="Oshida Y."/>
            <person name="Kitamura K."/>
            <person name="Iida T."/>
            <person name="Hattori M."/>
            <person name="Ohkuma M."/>
        </authorList>
    </citation>
    <scope>NUCLEOTIDE SEQUENCE [LARGE SCALE GENOMIC DNA]</scope>
    <source>
        <strain evidence="2">JCM 9152</strain>
    </source>
</reference>
<keyword evidence="1" id="KW-0812">Transmembrane</keyword>
<evidence type="ECO:0000313" key="3">
    <source>
        <dbReference type="Proteomes" id="UP000018895"/>
    </source>
</evidence>
<evidence type="ECO:0000256" key="1">
    <source>
        <dbReference type="SAM" id="Phobius"/>
    </source>
</evidence>
<dbReference type="InterPro" id="IPR024419">
    <property type="entry name" value="YvrJ"/>
</dbReference>
<keyword evidence="1" id="KW-0472">Membrane</keyword>